<gene>
    <name evidence="2" type="ORF">COCSADRAFT_241342</name>
</gene>
<organism evidence="2 3">
    <name type="scientific">Cochliobolus sativus (strain ND90Pr / ATCC 201652)</name>
    <name type="common">Common root rot and spot blotch fungus</name>
    <name type="synonym">Bipolaris sorokiniana</name>
    <dbReference type="NCBI Taxonomy" id="665912"/>
    <lineage>
        <taxon>Eukaryota</taxon>
        <taxon>Fungi</taxon>
        <taxon>Dikarya</taxon>
        <taxon>Ascomycota</taxon>
        <taxon>Pezizomycotina</taxon>
        <taxon>Dothideomycetes</taxon>
        <taxon>Pleosporomycetidae</taxon>
        <taxon>Pleosporales</taxon>
        <taxon>Pleosporineae</taxon>
        <taxon>Pleosporaceae</taxon>
        <taxon>Bipolaris</taxon>
    </lineage>
</organism>
<evidence type="ECO:0000313" key="2">
    <source>
        <dbReference type="EMBL" id="EMD60313.1"/>
    </source>
</evidence>
<evidence type="ECO:0000313" key="3">
    <source>
        <dbReference type="Proteomes" id="UP000016934"/>
    </source>
</evidence>
<dbReference type="AlphaFoldDB" id="M2RZ50"/>
<proteinExistence type="predicted"/>
<evidence type="ECO:0000256" key="1">
    <source>
        <dbReference type="SAM" id="MobiDB-lite"/>
    </source>
</evidence>
<reference evidence="2 3" key="1">
    <citation type="journal article" date="2012" name="PLoS Pathog.">
        <title>Diverse lifestyles and strategies of plant pathogenesis encoded in the genomes of eighteen Dothideomycetes fungi.</title>
        <authorList>
            <person name="Ohm R.A."/>
            <person name="Feau N."/>
            <person name="Henrissat B."/>
            <person name="Schoch C.L."/>
            <person name="Horwitz B.A."/>
            <person name="Barry K.W."/>
            <person name="Condon B.J."/>
            <person name="Copeland A.C."/>
            <person name="Dhillon B."/>
            <person name="Glaser F."/>
            <person name="Hesse C.N."/>
            <person name="Kosti I."/>
            <person name="LaButti K."/>
            <person name="Lindquist E.A."/>
            <person name="Lucas S."/>
            <person name="Salamov A.A."/>
            <person name="Bradshaw R.E."/>
            <person name="Ciuffetti L."/>
            <person name="Hamelin R.C."/>
            <person name="Kema G.H.J."/>
            <person name="Lawrence C."/>
            <person name="Scott J.A."/>
            <person name="Spatafora J.W."/>
            <person name="Turgeon B.G."/>
            <person name="de Wit P.J.G.M."/>
            <person name="Zhong S."/>
            <person name="Goodwin S.B."/>
            <person name="Grigoriev I.V."/>
        </authorList>
    </citation>
    <scope>NUCLEOTIDE SEQUENCE [LARGE SCALE GENOMIC DNA]</scope>
    <source>
        <strain evidence="3">ND90Pr / ATCC 201652</strain>
    </source>
</reference>
<protein>
    <submittedName>
        <fullName evidence="2">Uncharacterized protein</fullName>
    </submittedName>
</protein>
<feature type="region of interest" description="Disordered" evidence="1">
    <location>
        <begin position="1"/>
        <end position="21"/>
    </location>
</feature>
<name>M2RZ50_COCSN</name>
<keyword evidence="3" id="KW-1185">Reference proteome</keyword>
<dbReference type="OrthoDB" id="10402751at2759"/>
<sequence length="150" mass="16563">MSVPVCLPEQYSSSEDGPSGPENLNVKSSMLPLIFFSTAPSVLKQETVQVRNGQLLLVTEFSSSHQSVLNSVLFVPSRRLSTPLLSPILFMTLILKKSDYAAYFYFIVFVAQNFHKISRPMLRTAIALARLICLAYHVTCSVCCDDAAPS</sequence>
<reference evidence="3" key="2">
    <citation type="journal article" date="2013" name="PLoS Genet.">
        <title>Comparative genome structure, secondary metabolite, and effector coding capacity across Cochliobolus pathogens.</title>
        <authorList>
            <person name="Condon B.J."/>
            <person name="Leng Y."/>
            <person name="Wu D."/>
            <person name="Bushley K.E."/>
            <person name="Ohm R.A."/>
            <person name="Otillar R."/>
            <person name="Martin J."/>
            <person name="Schackwitz W."/>
            <person name="Grimwood J."/>
            <person name="MohdZainudin N."/>
            <person name="Xue C."/>
            <person name="Wang R."/>
            <person name="Manning V.A."/>
            <person name="Dhillon B."/>
            <person name="Tu Z.J."/>
            <person name="Steffenson B.J."/>
            <person name="Salamov A."/>
            <person name="Sun H."/>
            <person name="Lowry S."/>
            <person name="LaButti K."/>
            <person name="Han J."/>
            <person name="Copeland A."/>
            <person name="Lindquist E."/>
            <person name="Barry K."/>
            <person name="Schmutz J."/>
            <person name="Baker S.E."/>
            <person name="Ciuffetti L.M."/>
            <person name="Grigoriev I.V."/>
            <person name="Zhong S."/>
            <person name="Turgeon B.G."/>
        </authorList>
    </citation>
    <scope>NUCLEOTIDE SEQUENCE [LARGE SCALE GENOMIC DNA]</scope>
    <source>
        <strain evidence="3">ND90Pr / ATCC 201652</strain>
    </source>
</reference>
<dbReference type="RefSeq" id="XP_007703701.1">
    <property type="nucleotide sequence ID" value="XM_007705511.1"/>
</dbReference>
<dbReference type="EMBL" id="KB445650">
    <property type="protein sequence ID" value="EMD60313.1"/>
    <property type="molecule type" value="Genomic_DNA"/>
</dbReference>
<dbReference type="HOGENOM" id="CLU_146148_0_0_1"/>
<dbReference type="GeneID" id="19135011"/>
<dbReference type="Proteomes" id="UP000016934">
    <property type="component" value="Unassembled WGS sequence"/>
</dbReference>
<accession>M2RZ50</accession>
<dbReference type="KEGG" id="bsc:COCSADRAFT_241342"/>